<feature type="domain" description="CW-type" evidence="5">
    <location>
        <begin position="307"/>
        <end position="370"/>
    </location>
</feature>
<feature type="compositionally biased region" description="Basic and acidic residues" evidence="4">
    <location>
        <begin position="10"/>
        <end position="30"/>
    </location>
</feature>
<dbReference type="SUPFAM" id="SSF57903">
    <property type="entry name" value="FYVE/PHD zinc finger"/>
    <property type="match status" value="1"/>
</dbReference>
<gene>
    <name evidence="6" type="ORF">LUZ62_089110</name>
</gene>
<organism evidence="6 7">
    <name type="scientific">Rhynchospora pubera</name>
    <dbReference type="NCBI Taxonomy" id="906938"/>
    <lineage>
        <taxon>Eukaryota</taxon>
        <taxon>Viridiplantae</taxon>
        <taxon>Streptophyta</taxon>
        <taxon>Embryophyta</taxon>
        <taxon>Tracheophyta</taxon>
        <taxon>Spermatophyta</taxon>
        <taxon>Magnoliopsida</taxon>
        <taxon>Liliopsida</taxon>
        <taxon>Poales</taxon>
        <taxon>Cyperaceae</taxon>
        <taxon>Cyperoideae</taxon>
        <taxon>Rhynchosporeae</taxon>
        <taxon>Rhynchospora</taxon>
    </lineage>
</organism>
<sequence length="394" mass="44734">MMGTEISSFRSDHREGHRSTDLPCDTDRNQNRYQYNKGNGENCTEVHKESTPTPKGDGLFYKRRKLSRGGVAILQEKKPQDQSSDLVRDSNQCTTSTSLTKALVKGNKPSKSSKNAPVQKIPQRTLTHMEYKEICLSSILKDDALGDQGQRVFSCTFNRDDISIKASLPCKACEIFEESSKMLICDCCEAAYHLSCCDNVVKIIGTDEDWLDWYCLPCSLSKRAMESNQEGETSGEGRIMSSNLIQAMLVDKRPYRTVVRIGEQFQAYVPDWLGAVNDDSSDCFSEPKELDVTDDSTLKLWCNRPRSRSVGNWVQCQEILHANNSDEVTICGKWRRVPFEVLQTDDWDCSCLFPHDPFHADCAVPQEAENEEVIKQLKVLQTTRQLVENRRKQS</sequence>
<keyword evidence="3" id="KW-0862">Zinc</keyword>
<dbReference type="GO" id="GO:0008270">
    <property type="term" value="F:zinc ion binding"/>
    <property type="evidence" value="ECO:0007669"/>
    <property type="project" value="UniProtKB-KW"/>
</dbReference>
<dbReference type="InterPro" id="IPR013083">
    <property type="entry name" value="Znf_RING/FYVE/PHD"/>
</dbReference>
<comment type="caution">
    <text evidence="6">The sequence shown here is derived from an EMBL/GenBank/DDBJ whole genome shotgun (WGS) entry which is preliminary data.</text>
</comment>
<evidence type="ECO:0000256" key="3">
    <source>
        <dbReference type="ARBA" id="ARBA00022833"/>
    </source>
</evidence>
<dbReference type="PROSITE" id="PS01359">
    <property type="entry name" value="ZF_PHD_1"/>
    <property type="match status" value="1"/>
</dbReference>
<dbReference type="FunFam" id="3.30.40.100:FF:000005">
    <property type="entry name" value="uncharacterized protein LOC106759733 isoform X4"/>
    <property type="match status" value="1"/>
</dbReference>
<keyword evidence="1" id="KW-0479">Metal-binding</keyword>
<reference evidence="6" key="1">
    <citation type="submission" date="2022-08" db="EMBL/GenBank/DDBJ databases">
        <authorList>
            <person name="Marques A."/>
        </authorList>
    </citation>
    <scope>NUCLEOTIDE SEQUENCE</scope>
    <source>
        <strain evidence="6">RhyPub2mFocal</strain>
        <tissue evidence="6">Leaves</tissue>
    </source>
</reference>
<dbReference type="Proteomes" id="UP001140206">
    <property type="component" value="Chromosome 5"/>
</dbReference>
<dbReference type="EMBL" id="JAMFTS010000005">
    <property type="protein sequence ID" value="KAJ4754705.1"/>
    <property type="molecule type" value="Genomic_DNA"/>
</dbReference>
<keyword evidence="2" id="KW-0863">Zinc-finger</keyword>
<evidence type="ECO:0000313" key="6">
    <source>
        <dbReference type="EMBL" id="KAJ4754705.1"/>
    </source>
</evidence>
<feature type="compositionally biased region" description="Polar residues" evidence="4">
    <location>
        <begin position="31"/>
        <end position="42"/>
    </location>
</feature>
<evidence type="ECO:0000256" key="2">
    <source>
        <dbReference type="ARBA" id="ARBA00022771"/>
    </source>
</evidence>
<evidence type="ECO:0000259" key="5">
    <source>
        <dbReference type="PROSITE" id="PS51050"/>
    </source>
</evidence>
<dbReference type="AlphaFoldDB" id="A0AAV8CH06"/>
<evidence type="ECO:0000256" key="1">
    <source>
        <dbReference type="ARBA" id="ARBA00022723"/>
    </source>
</evidence>
<name>A0AAV8CH06_9POAL</name>
<dbReference type="Gene3D" id="3.30.40.10">
    <property type="entry name" value="Zinc/RING finger domain, C3HC4 (zinc finger)"/>
    <property type="match status" value="1"/>
</dbReference>
<proteinExistence type="predicted"/>
<evidence type="ECO:0000313" key="7">
    <source>
        <dbReference type="Proteomes" id="UP001140206"/>
    </source>
</evidence>
<dbReference type="PROSITE" id="PS51050">
    <property type="entry name" value="ZF_CW"/>
    <property type="match status" value="1"/>
</dbReference>
<dbReference type="InterPro" id="IPR011124">
    <property type="entry name" value="Znf_CW"/>
</dbReference>
<dbReference type="InterPro" id="IPR011011">
    <property type="entry name" value="Znf_FYVE_PHD"/>
</dbReference>
<dbReference type="Gene3D" id="3.30.40.100">
    <property type="match status" value="1"/>
</dbReference>
<feature type="region of interest" description="Disordered" evidence="4">
    <location>
        <begin position="1"/>
        <end position="60"/>
    </location>
</feature>
<evidence type="ECO:0000256" key="4">
    <source>
        <dbReference type="SAM" id="MobiDB-lite"/>
    </source>
</evidence>
<protein>
    <submittedName>
        <fullName evidence="6">RING/FYVE/PHD zinc finger superfamily protein</fullName>
    </submittedName>
</protein>
<accession>A0AAV8CH06</accession>
<dbReference type="InterPro" id="IPR019786">
    <property type="entry name" value="Zinc_finger_PHD-type_CS"/>
</dbReference>
<keyword evidence="7" id="KW-1185">Reference proteome</keyword>